<evidence type="ECO:0000256" key="1">
    <source>
        <dbReference type="SAM" id="Phobius"/>
    </source>
</evidence>
<dbReference type="PANTHER" id="PTHR46431:SF7">
    <property type="entry name" value="SNARE ASSOCIATED GOLGI PROTEIN FAMILY"/>
    <property type="match status" value="1"/>
</dbReference>
<feature type="transmembrane region" description="Helical" evidence="1">
    <location>
        <begin position="257"/>
        <end position="278"/>
    </location>
</feature>
<dbReference type="Proteomes" id="UP000036987">
    <property type="component" value="Unassembled WGS sequence"/>
</dbReference>
<evidence type="ECO:0000313" key="3">
    <source>
        <dbReference type="EMBL" id="KMZ57528.1"/>
    </source>
</evidence>
<organism evidence="3 4">
    <name type="scientific">Zostera marina</name>
    <name type="common">Eelgrass</name>
    <dbReference type="NCBI Taxonomy" id="29655"/>
    <lineage>
        <taxon>Eukaryota</taxon>
        <taxon>Viridiplantae</taxon>
        <taxon>Streptophyta</taxon>
        <taxon>Embryophyta</taxon>
        <taxon>Tracheophyta</taxon>
        <taxon>Spermatophyta</taxon>
        <taxon>Magnoliopsida</taxon>
        <taxon>Liliopsida</taxon>
        <taxon>Zosteraceae</taxon>
        <taxon>Zostera</taxon>
    </lineage>
</organism>
<reference evidence="4" key="1">
    <citation type="journal article" date="2016" name="Nature">
        <title>The genome of the seagrass Zostera marina reveals angiosperm adaptation to the sea.</title>
        <authorList>
            <person name="Olsen J.L."/>
            <person name="Rouze P."/>
            <person name="Verhelst B."/>
            <person name="Lin Y.-C."/>
            <person name="Bayer T."/>
            <person name="Collen J."/>
            <person name="Dattolo E."/>
            <person name="De Paoli E."/>
            <person name="Dittami S."/>
            <person name="Maumus F."/>
            <person name="Michel G."/>
            <person name="Kersting A."/>
            <person name="Lauritano C."/>
            <person name="Lohaus R."/>
            <person name="Toepel M."/>
            <person name="Tonon T."/>
            <person name="Vanneste K."/>
            <person name="Amirebrahimi M."/>
            <person name="Brakel J."/>
            <person name="Bostroem C."/>
            <person name="Chovatia M."/>
            <person name="Grimwood J."/>
            <person name="Jenkins J.W."/>
            <person name="Jueterbock A."/>
            <person name="Mraz A."/>
            <person name="Stam W.T."/>
            <person name="Tice H."/>
            <person name="Bornberg-Bauer E."/>
            <person name="Green P.J."/>
            <person name="Pearson G.A."/>
            <person name="Procaccini G."/>
            <person name="Duarte C.M."/>
            <person name="Schmutz J."/>
            <person name="Reusch T.B.H."/>
            <person name="Van de Peer Y."/>
        </authorList>
    </citation>
    <scope>NUCLEOTIDE SEQUENCE [LARGE SCALE GENOMIC DNA]</scope>
    <source>
        <strain evidence="4">cv. Finnish</strain>
    </source>
</reference>
<dbReference type="InterPro" id="IPR032816">
    <property type="entry name" value="VTT_dom"/>
</dbReference>
<feature type="transmembrane region" description="Helical" evidence="1">
    <location>
        <begin position="214"/>
        <end position="237"/>
    </location>
</feature>
<proteinExistence type="predicted"/>
<feature type="domain" description="VTT" evidence="2">
    <location>
        <begin position="117"/>
        <end position="237"/>
    </location>
</feature>
<feature type="transmembrane region" description="Helical" evidence="1">
    <location>
        <begin position="55"/>
        <end position="80"/>
    </location>
</feature>
<dbReference type="AlphaFoldDB" id="A0A0K9NLN8"/>
<keyword evidence="1" id="KW-0472">Membrane</keyword>
<evidence type="ECO:0000313" key="4">
    <source>
        <dbReference type="Proteomes" id="UP000036987"/>
    </source>
</evidence>
<dbReference type="STRING" id="29655.A0A0K9NLN8"/>
<dbReference type="Pfam" id="PF09335">
    <property type="entry name" value="VTT_dom"/>
    <property type="match status" value="1"/>
</dbReference>
<feature type="transmembrane region" description="Helical" evidence="1">
    <location>
        <begin position="100"/>
        <end position="117"/>
    </location>
</feature>
<keyword evidence="1" id="KW-0812">Transmembrane</keyword>
<dbReference type="PANTHER" id="PTHR46431">
    <property type="entry name" value="EXPRESSED PROTEIN"/>
    <property type="match status" value="1"/>
</dbReference>
<evidence type="ECO:0000259" key="2">
    <source>
        <dbReference type="Pfam" id="PF09335"/>
    </source>
</evidence>
<gene>
    <name evidence="3" type="ORF">ZOSMA_85G00980</name>
</gene>
<keyword evidence="1" id="KW-1133">Transmembrane helix</keyword>
<dbReference type="OMA" id="NWVRNTF"/>
<dbReference type="EMBL" id="LFYR01002060">
    <property type="protein sequence ID" value="KMZ57528.1"/>
    <property type="molecule type" value="Genomic_DNA"/>
</dbReference>
<dbReference type="OrthoDB" id="202840at2759"/>
<sequence>MGNVVEEDLVETTKTGMEDGERDDLYVQLLGSECEEVETAIAVEKKMVGCLNAKWVKIGILSVCGLVGGVAFVVWVLPLLLKKIVVPALEWMRSTFRKSILGLILFASIATFPTLLIPSSPSMWIAGITFGYGYGFLLIIGAESLGMTLPYLIGSLFHHKIHLWLEKWPKQAAIVRLAGEGDWFHQCRAVALIRISPFPYIIFNYSAVATNVSYFPYIFGSLVGVIPEIFITIYSGILIRNLADVSGGYRFLSLQQIIYNLVGFCIASASTICITVYAKRALQIIQAEDELV</sequence>
<protein>
    <submittedName>
        <fullName evidence="3">SNARE associated Golgi protein family</fullName>
    </submittedName>
</protein>
<comment type="caution">
    <text evidence="3">The sequence shown here is derived from an EMBL/GenBank/DDBJ whole genome shotgun (WGS) entry which is preliminary data.</text>
</comment>
<keyword evidence="4" id="KW-1185">Reference proteome</keyword>
<accession>A0A0K9NLN8</accession>
<name>A0A0K9NLN8_ZOSMR</name>